<dbReference type="Proteomes" id="UP000824881">
    <property type="component" value="Unassembled WGS sequence"/>
</dbReference>
<reference evidence="1 2" key="1">
    <citation type="journal article" date="2021" name="Appl. Environ. Microbiol.">
        <title>Genetic linkage and physical mapping for an oyster mushroom Pleurotus cornucopiae and QTL analysis for the trait cap color.</title>
        <authorList>
            <person name="Zhang Y."/>
            <person name="Gao W."/>
            <person name="Sonnenberg A."/>
            <person name="Chen Q."/>
            <person name="Zhang J."/>
            <person name="Huang C."/>
        </authorList>
    </citation>
    <scope>NUCLEOTIDE SEQUENCE [LARGE SCALE GENOMIC DNA]</scope>
    <source>
        <strain evidence="1">CCMSSC00406</strain>
    </source>
</reference>
<dbReference type="EMBL" id="WQMT02000006">
    <property type="protein sequence ID" value="KAG9221730.1"/>
    <property type="molecule type" value="Genomic_DNA"/>
</dbReference>
<comment type="caution">
    <text evidence="1">The sequence shown here is derived from an EMBL/GenBank/DDBJ whole genome shotgun (WGS) entry which is preliminary data.</text>
</comment>
<evidence type="ECO:0000313" key="1">
    <source>
        <dbReference type="EMBL" id="KAG9221730.1"/>
    </source>
</evidence>
<proteinExistence type="predicted"/>
<organism evidence="1 2">
    <name type="scientific">Pleurotus cornucopiae</name>
    <name type="common">Cornucopia mushroom</name>
    <dbReference type="NCBI Taxonomy" id="5321"/>
    <lineage>
        <taxon>Eukaryota</taxon>
        <taxon>Fungi</taxon>
        <taxon>Dikarya</taxon>
        <taxon>Basidiomycota</taxon>
        <taxon>Agaricomycotina</taxon>
        <taxon>Agaricomycetes</taxon>
        <taxon>Agaricomycetidae</taxon>
        <taxon>Agaricales</taxon>
        <taxon>Pleurotineae</taxon>
        <taxon>Pleurotaceae</taxon>
        <taxon>Pleurotus</taxon>
    </lineage>
</organism>
<gene>
    <name evidence="1" type="ORF">CCMSSC00406_0005643</name>
</gene>
<evidence type="ECO:0000313" key="2">
    <source>
        <dbReference type="Proteomes" id="UP000824881"/>
    </source>
</evidence>
<accession>A0ACB7IVH7</accession>
<sequence length="425" mass="49070">MSLLAQLRVLESVEPLRDISFKSLFTFIRMASLLKSDILLAQPADWPSLNKAPDVLPPSIVLFLSRVVGVPDECIPVLWDTFKDNVWNGDVGPDSGDMFDKHGHNLGLTERTIYPPFYRCQNADCTRGSRLALNKAEQRQAVLYTLSSGPVPVYSVHLYCERCCINYHHNFQVKDGTRYYYDFTSTLPEIIQTHRDRCQSRFQLQERLQRARVAHLNDALPHDIPTSDLIDATEHDEEFDIVPSGEPAKIKIRAQFGRKWTHNEQIFVAPCGIIIARETLYNAEGIKSVADMIRQVYRDPVLMPNHIFYDNNCNLSKHVRGDPIFKDVGLTVDVFHFKSKHSEQDTYCQENCNPAAYPELKDGEEKWYFNSSIAEQTNVWLGGYHAICRELLADKYKFFLDEMILERNIQQQKALMQMDAQPQYW</sequence>
<name>A0ACB7IVH7_PLECO</name>
<keyword evidence="2" id="KW-1185">Reference proteome</keyword>
<protein>
    <submittedName>
        <fullName evidence="1">Uncharacterized protein</fullName>
    </submittedName>
</protein>